<accession>A0A3Q3KSJ6</accession>
<dbReference type="GO" id="GO:0006281">
    <property type="term" value="P:DNA repair"/>
    <property type="evidence" value="ECO:0007669"/>
    <property type="project" value="TreeGrafter"/>
</dbReference>
<reference evidence="2" key="1">
    <citation type="submission" date="2025-08" db="UniProtKB">
        <authorList>
            <consortium name="Ensembl"/>
        </authorList>
    </citation>
    <scope>IDENTIFICATION</scope>
</reference>
<dbReference type="STRING" id="43700.ENSMALP00000032978"/>
<dbReference type="Proteomes" id="UP000261600">
    <property type="component" value="Unplaced"/>
</dbReference>
<evidence type="ECO:0000313" key="2">
    <source>
        <dbReference type="Ensembl" id="ENSMALP00000032978.1"/>
    </source>
</evidence>
<dbReference type="PANTHER" id="PTHR28594">
    <property type="entry name" value="ATR-INTERACTING PROTEIN"/>
    <property type="match status" value="1"/>
</dbReference>
<dbReference type="InterPro" id="IPR033349">
    <property type="entry name" value="ATRIP"/>
</dbReference>
<sequence>MNYCVYEDSEDHRILIGVCVCVCVSIDRGVSSSRSGDSQEVSCPDPFLSVRPAHLQHRGGVLLGLLLQQPLSPSSLGLSHLLSISQTDFLASSGSSTDFLLHSDAAACCSSGGGGAPRAAVRTVQSLALTGLNMLSQNRTEAAVSSRNNRSCPGAVLLLPLLDLHLSRLCQSLDFLRSSSARNNGSDSSAASSLPAGTAHPTAGLGRLEETGVNGFSLEDTGLTALRLLYLLLAQSDEVVEAVLSKETQSTVTADQAERSAAGVGLCSQNALLQSVLRLCEAGLGRSSLQREELVFSAMKTLCVLIQRTPQALTNRLQCVLQVMCVCLSGNSSLQRVSECVSILMPLSDHQTLAQQLCSQHDPCVFLKLFQFVRTRPDKQATRTDWILLDLQVVRLLSRLKTQAAESWSANLHSSCQCYTELVQTVVIVFHRQWLDLRDFQELTDSTGLAPPSSKCSAPLLPWWCSPAASLLRECLLLLHWLLLHHGNFSESCRPLLHMYDQVIPAVRDTLKKIPELSESEELALEEICRSEGDDTDDMDTDSGS</sequence>
<feature type="region of interest" description="Disordered" evidence="1">
    <location>
        <begin position="186"/>
        <end position="205"/>
    </location>
</feature>
<dbReference type="AlphaFoldDB" id="A0A3Q3KSJ6"/>
<keyword evidence="3" id="KW-1185">Reference proteome</keyword>
<organism evidence="2 3">
    <name type="scientific">Monopterus albus</name>
    <name type="common">Swamp eel</name>
    <dbReference type="NCBI Taxonomy" id="43700"/>
    <lineage>
        <taxon>Eukaryota</taxon>
        <taxon>Metazoa</taxon>
        <taxon>Chordata</taxon>
        <taxon>Craniata</taxon>
        <taxon>Vertebrata</taxon>
        <taxon>Euteleostomi</taxon>
        <taxon>Actinopterygii</taxon>
        <taxon>Neopterygii</taxon>
        <taxon>Teleostei</taxon>
        <taxon>Neoteleostei</taxon>
        <taxon>Acanthomorphata</taxon>
        <taxon>Anabantaria</taxon>
        <taxon>Synbranchiformes</taxon>
        <taxon>Synbranchidae</taxon>
        <taxon>Monopterus</taxon>
    </lineage>
</organism>
<protein>
    <recommendedName>
        <fullName evidence="4">ATR interacting protein</fullName>
    </recommendedName>
</protein>
<reference evidence="2" key="2">
    <citation type="submission" date="2025-09" db="UniProtKB">
        <authorList>
            <consortium name="Ensembl"/>
        </authorList>
    </citation>
    <scope>IDENTIFICATION</scope>
</reference>
<evidence type="ECO:0008006" key="4">
    <source>
        <dbReference type="Google" id="ProtNLM"/>
    </source>
</evidence>
<name>A0A3Q3KSJ6_MONAL</name>
<proteinExistence type="predicted"/>
<evidence type="ECO:0000256" key="1">
    <source>
        <dbReference type="SAM" id="MobiDB-lite"/>
    </source>
</evidence>
<evidence type="ECO:0000313" key="3">
    <source>
        <dbReference type="Proteomes" id="UP000261600"/>
    </source>
</evidence>
<dbReference type="PANTHER" id="PTHR28594:SF1">
    <property type="entry name" value="ATR-INTERACTING PROTEIN"/>
    <property type="match status" value="1"/>
</dbReference>
<dbReference type="Ensembl" id="ENSMALT00000033540.1">
    <property type="protein sequence ID" value="ENSMALP00000032978.1"/>
    <property type="gene ID" value="ENSMALG00000022688.1"/>
</dbReference>
<dbReference type="GO" id="GO:0000077">
    <property type="term" value="P:DNA damage checkpoint signaling"/>
    <property type="evidence" value="ECO:0007669"/>
    <property type="project" value="InterPro"/>
</dbReference>